<feature type="DNA-binding region" description="H-T-H motif" evidence="4">
    <location>
        <begin position="55"/>
        <end position="74"/>
    </location>
</feature>
<accession>A0A653EMS1</accession>
<dbReference type="InterPro" id="IPR001647">
    <property type="entry name" value="HTH_TetR"/>
</dbReference>
<dbReference type="SUPFAM" id="SSF46689">
    <property type="entry name" value="Homeodomain-like"/>
    <property type="match status" value="1"/>
</dbReference>
<dbReference type="PROSITE" id="PS01081">
    <property type="entry name" value="HTH_TETR_1"/>
    <property type="match status" value="1"/>
</dbReference>
<dbReference type="PANTHER" id="PTHR30055">
    <property type="entry name" value="HTH-TYPE TRANSCRIPTIONAL REGULATOR RUTR"/>
    <property type="match status" value="1"/>
</dbReference>
<dbReference type="PRINTS" id="PR00455">
    <property type="entry name" value="HTHTETR"/>
</dbReference>
<keyword evidence="1" id="KW-0805">Transcription regulation</keyword>
<feature type="region of interest" description="Disordered" evidence="5">
    <location>
        <begin position="1"/>
        <end position="23"/>
    </location>
</feature>
<dbReference type="InterPro" id="IPR009057">
    <property type="entry name" value="Homeodomain-like_sf"/>
</dbReference>
<protein>
    <submittedName>
        <fullName evidence="7">HTH-type transcriptional regulator SrpR</fullName>
    </submittedName>
</protein>
<name>A0A653EMS1_MYCKA</name>
<keyword evidence="3" id="KW-0804">Transcription</keyword>
<dbReference type="Pfam" id="PF00440">
    <property type="entry name" value="TetR_N"/>
    <property type="match status" value="1"/>
</dbReference>
<dbReference type="Gene3D" id="1.10.357.10">
    <property type="entry name" value="Tetracycline Repressor, domain 2"/>
    <property type="match status" value="1"/>
</dbReference>
<dbReference type="PANTHER" id="PTHR30055:SF234">
    <property type="entry name" value="HTH-TYPE TRANSCRIPTIONAL REGULATOR BETI"/>
    <property type="match status" value="1"/>
</dbReference>
<dbReference type="GO" id="GO:0000976">
    <property type="term" value="F:transcription cis-regulatory region binding"/>
    <property type="evidence" value="ECO:0007669"/>
    <property type="project" value="TreeGrafter"/>
</dbReference>
<evidence type="ECO:0000256" key="4">
    <source>
        <dbReference type="PROSITE-ProRule" id="PRU00335"/>
    </source>
</evidence>
<dbReference type="EMBL" id="LR589268">
    <property type="protein sequence ID" value="VTO98809.1"/>
    <property type="molecule type" value="Genomic_DNA"/>
</dbReference>
<evidence type="ECO:0000256" key="3">
    <source>
        <dbReference type="ARBA" id="ARBA00023163"/>
    </source>
</evidence>
<dbReference type="PROSITE" id="PS50977">
    <property type="entry name" value="HTH_TETR_2"/>
    <property type="match status" value="1"/>
</dbReference>
<evidence type="ECO:0000259" key="6">
    <source>
        <dbReference type="PROSITE" id="PS50977"/>
    </source>
</evidence>
<feature type="domain" description="HTH tetR-type" evidence="6">
    <location>
        <begin position="32"/>
        <end position="92"/>
    </location>
</feature>
<dbReference type="AlphaFoldDB" id="A0A653EMS1"/>
<dbReference type="GO" id="GO:0003700">
    <property type="term" value="F:DNA-binding transcription factor activity"/>
    <property type="evidence" value="ECO:0007669"/>
    <property type="project" value="TreeGrafter"/>
</dbReference>
<reference evidence="7" key="1">
    <citation type="submission" date="2019-05" db="EMBL/GenBank/DDBJ databases">
        <authorList>
            <person name="Naeem R."/>
            <person name="Antony C."/>
            <person name="Guan Q."/>
        </authorList>
    </citation>
    <scope>NUCLEOTIDE SEQUENCE</scope>
    <source>
        <strain evidence="7">3</strain>
    </source>
</reference>
<sequence length="213" mass="23463">MMTFSGSQVPMDGPHNDDQGRGLPARRWAKTDATQQRILDAAVDVFATSGFNAATMADVVSRSGASIGSIYHHFGGKTELFVAIFDRMASAIEQRIKEASKQAAGETDRRRILALYVRAYLEAVWDHRRVAKLVSAGDRPPEFRNTRRDRLTAAFRTGMAGLEPDSSRRGQLLTRALLALIEESSKMAVACEDPNDLAPIIEATIDWVGRLTE</sequence>
<evidence type="ECO:0000256" key="5">
    <source>
        <dbReference type="SAM" id="MobiDB-lite"/>
    </source>
</evidence>
<evidence type="ECO:0000256" key="1">
    <source>
        <dbReference type="ARBA" id="ARBA00023015"/>
    </source>
</evidence>
<evidence type="ECO:0000256" key="2">
    <source>
        <dbReference type="ARBA" id="ARBA00023125"/>
    </source>
</evidence>
<proteinExistence type="predicted"/>
<evidence type="ECO:0000313" key="7">
    <source>
        <dbReference type="EMBL" id="VTO98809.1"/>
    </source>
</evidence>
<dbReference type="InterPro" id="IPR050109">
    <property type="entry name" value="HTH-type_TetR-like_transc_reg"/>
</dbReference>
<gene>
    <name evidence="7" type="primary">srpR_2</name>
    <name evidence="7" type="ORF">BIN_B_01611</name>
</gene>
<dbReference type="InterPro" id="IPR023772">
    <property type="entry name" value="DNA-bd_HTH_TetR-type_CS"/>
</dbReference>
<keyword evidence="2 4" id="KW-0238">DNA-binding</keyword>
<organism evidence="7">
    <name type="scientific">Mycobacterium kansasii</name>
    <dbReference type="NCBI Taxonomy" id="1768"/>
    <lineage>
        <taxon>Bacteria</taxon>
        <taxon>Bacillati</taxon>
        <taxon>Actinomycetota</taxon>
        <taxon>Actinomycetes</taxon>
        <taxon>Mycobacteriales</taxon>
        <taxon>Mycobacteriaceae</taxon>
        <taxon>Mycobacterium</taxon>
    </lineage>
</organism>